<organism evidence="2 3">
    <name type="scientific">Mediterraneibacter gnavus</name>
    <name type="common">Ruminococcus gnavus</name>
    <dbReference type="NCBI Taxonomy" id="33038"/>
    <lineage>
        <taxon>Bacteria</taxon>
        <taxon>Bacillati</taxon>
        <taxon>Bacillota</taxon>
        <taxon>Clostridia</taxon>
        <taxon>Lachnospirales</taxon>
        <taxon>Lachnospiraceae</taxon>
        <taxon>Mediterraneibacter</taxon>
    </lineage>
</organism>
<reference evidence="2 3" key="1">
    <citation type="submission" date="2018-08" db="EMBL/GenBank/DDBJ databases">
        <title>A genome reference for cultivated species of the human gut microbiota.</title>
        <authorList>
            <person name="Zou Y."/>
            <person name="Xue W."/>
            <person name="Luo G."/>
        </authorList>
    </citation>
    <scope>NUCLEOTIDE SEQUENCE [LARGE SCALE GENOMIC DNA]</scope>
    <source>
        <strain evidence="2 3">AM22-7AC</strain>
    </source>
</reference>
<keyword evidence="2" id="KW-0808">Transferase</keyword>
<evidence type="ECO:0000313" key="3">
    <source>
        <dbReference type="Proteomes" id="UP000285697"/>
    </source>
</evidence>
<accession>A0A414SNB4</accession>
<dbReference type="SUPFAM" id="SSF53756">
    <property type="entry name" value="UDP-Glycosyltransferase/glycogen phosphorylase"/>
    <property type="match status" value="1"/>
</dbReference>
<evidence type="ECO:0000259" key="1">
    <source>
        <dbReference type="Pfam" id="PF00534"/>
    </source>
</evidence>
<dbReference type="InterPro" id="IPR001296">
    <property type="entry name" value="Glyco_trans_1"/>
</dbReference>
<dbReference type="PANTHER" id="PTHR12526">
    <property type="entry name" value="GLYCOSYLTRANSFERASE"/>
    <property type="match status" value="1"/>
</dbReference>
<evidence type="ECO:0000313" key="2">
    <source>
        <dbReference type="EMBL" id="RHG21435.1"/>
    </source>
</evidence>
<comment type="caution">
    <text evidence="2">The sequence shown here is derived from an EMBL/GenBank/DDBJ whole genome shotgun (WGS) entry which is preliminary data.</text>
</comment>
<sequence>MRLLLVIDNLTTGGITTSLYNFLQSINPEKVECDLLVFDRDSINYNKIPSYIRVIDGADRLCILGVSQEKIRMKSIFKALSRACLVLVSKLFSGNIARNILFMGMQLKEQKYDLAIAYCHDLSRKALTPGGRQFVSDCVSAKKKAVYIHCDYNNYGGYSKKQIIDYEKMDVALCVSEGCKCSFLDCFPDISIPVLVQENFADVNTILKKANEYQIEKDKRLTFTSVCRLSEEKGIHRCVGVIAKLQKKYGDCFKWIIVGDGPNRGCIEEDILRYGLDHNIEMVGQKDNPYPYFTVADYFLLPSIHEAAPMVYAEAAVLGVPVLTTQTTSAKELVESKHIGFVCDNSEEGLLDLLEKAITNKLNFNFEILKNYDPNINARRQLENLVSTIDDY</sequence>
<proteinExistence type="predicted"/>
<dbReference type="PANTHER" id="PTHR12526:SF630">
    <property type="entry name" value="GLYCOSYLTRANSFERASE"/>
    <property type="match status" value="1"/>
</dbReference>
<dbReference type="Gene3D" id="3.40.50.2000">
    <property type="entry name" value="Glycogen Phosphorylase B"/>
    <property type="match status" value="2"/>
</dbReference>
<dbReference type="EMBL" id="QRIA01000003">
    <property type="protein sequence ID" value="RHG21435.1"/>
    <property type="molecule type" value="Genomic_DNA"/>
</dbReference>
<name>A0A414SNB4_MEDGN</name>
<dbReference type="CDD" id="cd03811">
    <property type="entry name" value="GT4_GT28_WabH-like"/>
    <property type="match status" value="1"/>
</dbReference>
<feature type="domain" description="Glycosyl transferase family 1" evidence="1">
    <location>
        <begin position="216"/>
        <end position="361"/>
    </location>
</feature>
<dbReference type="Pfam" id="PF00534">
    <property type="entry name" value="Glycos_transf_1"/>
    <property type="match status" value="1"/>
</dbReference>
<dbReference type="AlphaFoldDB" id="A0A414SNB4"/>
<gene>
    <name evidence="2" type="ORF">DW270_03630</name>
</gene>
<dbReference type="Proteomes" id="UP000285697">
    <property type="component" value="Unassembled WGS sequence"/>
</dbReference>
<dbReference type="GO" id="GO:0016757">
    <property type="term" value="F:glycosyltransferase activity"/>
    <property type="evidence" value="ECO:0007669"/>
    <property type="project" value="InterPro"/>
</dbReference>
<protein>
    <submittedName>
        <fullName evidence="2">Glycosyltransferase</fullName>
    </submittedName>
</protein>